<sequence>MISISRDNFAKYYPGYLSKLDGKNTVTFESSYQMTSDIKKALGTTRDLVIQGQVPYPLKYENGVYTITFPL</sequence>
<accession>A0A9D7XVS9</accession>
<evidence type="ECO:0000313" key="1">
    <source>
        <dbReference type="EMBL" id="MBK9984987.1"/>
    </source>
</evidence>
<dbReference type="EMBL" id="JADKGY010000032">
    <property type="protein sequence ID" value="MBK9984987.1"/>
    <property type="molecule type" value="Genomic_DNA"/>
</dbReference>
<proteinExistence type="predicted"/>
<reference evidence="1 2" key="1">
    <citation type="submission" date="2020-10" db="EMBL/GenBank/DDBJ databases">
        <title>Connecting structure to function with the recovery of over 1000 high-quality activated sludge metagenome-assembled genomes encoding full-length rRNA genes using long-read sequencing.</title>
        <authorList>
            <person name="Singleton C.M."/>
            <person name="Petriglieri F."/>
            <person name="Kristensen J.M."/>
            <person name="Kirkegaard R.H."/>
            <person name="Michaelsen T.Y."/>
            <person name="Andersen M.H."/>
            <person name="Karst S.M."/>
            <person name="Dueholm M.S."/>
            <person name="Nielsen P.H."/>
            <person name="Albertsen M."/>
        </authorList>
    </citation>
    <scope>NUCLEOTIDE SEQUENCE [LARGE SCALE GENOMIC DNA]</scope>
    <source>
        <strain evidence="1">Ribe_18-Q3-R11-54_MAXAC.273</strain>
    </source>
</reference>
<comment type="caution">
    <text evidence="1">The sequence shown here is derived from an EMBL/GenBank/DDBJ whole genome shotgun (WGS) entry which is preliminary data.</text>
</comment>
<evidence type="ECO:0000313" key="2">
    <source>
        <dbReference type="Proteomes" id="UP000808337"/>
    </source>
</evidence>
<gene>
    <name evidence="1" type="ORF">IPP15_21925</name>
</gene>
<dbReference type="AlphaFoldDB" id="A0A9D7XVS9"/>
<protein>
    <submittedName>
        <fullName evidence="1">Uncharacterized protein</fullName>
    </submittedName>
</protein>
<organism evidence="1 2">
    <name type="scientific">Candidatus Opimibacter skivensis</name>
    <dbReference type="NCBI Taxonomy" id="2982028"/>
    <lineage>
        <taxon>Bacteria</taxon>
        <taxon>Pseudomonadati</taxon>
        <taxon>Bacteroidota</taxon>
        <taxon>Saprospiria</taxon>
        <taxon>Saprospirales</taxon>
        <taxon>Saprospiraceae</taxon>
        <taxon>Candidatus Opimibacter</taxon>
    </lineage>
</organism>
<name>A0A9D7XVS9_9BACT</name>
<dbReference type="Proteomes" id="UP000808337">
    <property type="component" value="Unassembled WGS sequence"/>
</dbReference>